<dbReference type="PANTHER" id="PTHR10091:SF0">
    <property type="entry name" value="GALACTOSE MUTAROTASE"/>
    <property type="match status" value="1"/>
</dbReference>
<dbReference type="Pfam" id="PF01263">
    <property type="entry name" value="Aldose_epim"/>
    <property type="match status" value="1"/>
</dbReference>
<dbReference type="EMBL" id="JACOOS010000024">
    <property type="protein sequence ID" value="MBC5678918.1"/>
    <property type="molecule type" value="Genomic_DNA"/>
</dbReference>
<evidence type="ECO:0000256" key="4">
    <source>
        <dbReference type="ARBA" id="ARBA00013185"/>
    </source>
</evidence>
<dbReference type="InterPro" id="IPR011013">
    <property type="entry name" value="Gal_mutarotase_sf_dom"/>
</dbReference>
<proteinExistence type="inferred from homology"/>
<dbReference type="PROSITE" id="PS00545">
    <property type="entry name" value="ALDOSE_1_EPIMERASE"/>
    <property type="match status" value="1"/>
</dbReference>
<dbReference type="CDD" id="cd09019">
    <property type="entry name" value="galactose_mutarotase_like"/>
    <property type="match status" value="1"/>
</dbReference>
<dbReference type="Proteomes" id="UP000635828">
    <property type="component" value="Unassembled WGS sequence"/>
</dbReference>
<dbReference type="InterPro" id="IPR008183">
    <property type="entry name" value="Aldose_1/G6P_1-epimerase"/>
</dbReference>
<dbReference type="InterPro" id="IPR015443">
    <property type="entry name" value="Aldose_1-epimerase"/>
</dbReference>
<dbReference type="PANTHER" id="PTHR10091">
    <property type="entry name" value="ALDOSE-1-EPIMERASE"/>
    <property type="match status" value="1"/>
</dbReference>
<dbReference type="PIRSF" id="PIRSF005096">
    <property type="entry name" value="GALM"/>
    <property type="match status" value="1"/>
</dbReference>
<dbReference type="InterPro" id="IPR018052">
    <property type="entry name" value="Ald1_epimerase_CS"/>
</dbReference>
<dbReference type="Gene3D" id="2.70.98.10">
    <property type="match status" value="1"/>
</dbReference>
<comment type="catalytic activity">
    <reaction evidence="1 8">
        <text>alpha-D-glucose = beta-D-glucose</text>
        <dbReference type="Rhea" id="RHEA:10264"/>
        <dbReference type="ChEBI" id="CHEBI:15903"/>
        <dbReference type="ChEBI" id="CHEBI:17925"/>
        <dbReference type="EC" id="5.1.3.3"/>
    </reaction>
</comment>
<name>A0ABR7FVS1_9FIRM</name>
<dbReference type="NCBIfam" id="NF008277">
    <property type="entry name" value="PRK11055.1"/>
    <property type="match status" value="1"/>
</dbReference>
<dbReference type="InterPro" id="IPR014718">
    <property type="entry name" value="GH-type_carb-bd"/>
</dbReference>
<dbReference type="InterPro" id="IPR047215">
    <property type="entry name" value="Galactose_mutarotase-like"/>
</dbReference>
<evidence type="ECO:0000256" key="3">
    <source>
        <dbReference type="ARBA" id="ARBA00006206"/>
    </source>
</evidence>
<evidence type="ECO:0000256" key="7">
    <source>
        <dbReference type="ARBA" id="ARBA00023277"/>
    </source>
</evidence>
<keyword evidence="10" id="KW-1185">Reference proteome</keyword>
<reference evidence="9 10" key="1">
    <citation type="submission" date="2020-08" db="EMBL/GenBank/DDBJ databases">
        <title>Genome public.</title>
        <authorList>
            <person name="Liu C."/>
            <person name="Sun Q."/>
        </authorList>
    </citation>
    <scope>NUCLEOTIDE SEQUENCE [LARGE SCALE GENOMIC DNA]</scope>
    <source>
        <strain evidence="9 10">NSJ-7</strain>
    </source>
</reference>
<dbReference type="SUPFAM" id="SSF74650">
    <property type="entry name" value="Galactose mutarotase-like"/>
    <property type="match status" value="1"/>
</dbReference>
<evidence type="ECO:0000256" key="2">
    <source>
        <dbReference type="ARBA" id="ARBA00005028"/>
    </source>
</evidence>
<accession>A0ABR7FVS1</accession>
<sequence>MKKIGIQPFGTTSAGEEANLYTIAFKDGSSFSATDYGASIVSCVVPDKDGKMTDVVLGYENVKDYEQQDMFMGSVIGRHANRIKGASFTLNEKEYRLCANEGCNHLHGGNSGFQKKLWKGESRDNKIIFSLFTPHMEEGYPGSLQVSVIYSFTKYHTLHIDYTAVCDQDTIINLTNHAYFNLAGHDAGNIQNHFLKVNSDFYTPGAADSVPTGEIMSVEGTPFDFREEKQIGKDINKENQQLEYGCGYDHNFVLAKEKESYGEAARAWCSTTGISLIVETTLPGMQLYSGNHIHGEPLGKNGTVYHKRDGFCLEAHFFPSGLTYSHFPQPILRKGEIFRHRTTYSFGIR</sequence>
<organism evidence="9 10">
    <name type="scientific">Anaerostipes hominis</name>
    <name type="common">ex Liu et al. 2021</name>
    <dbReference type="NCBI Taxonomy" id="2763018"/>
    <lineage>
        <taxon>Bacteria</taxon>
        <taxon>Bacillati</taxon>
        <taxon>Bacillota</taxon>
        <taxon>Clostridia</taxon>
        <taxon>Lachnospirales</taxon>
        <taxon>Lachnospiraceae</taxon>
        <taxon>Anaerostipes</taxon>
    </lineage>
</organism>
<evidence type="ECO:0000256" key="8">
    <source>
        <dbReference type="PIRNR" id="PIRNR005096"/>
    </source>
</evidence>
<protein>
    <recommendedName>
        <fullName evidence="5 8">Aldose 1-epimerase</fullName>
        <ecNumber evidence="4 8">5.1.3.3</ecNumber>
    </recommendedName>
</protein>
<gene>
    <name evidence="9" type="ORF">H8S22_15460</name>
</gene>
<dbReference type="RefSeq" id="WP_024729024.1">
    <property type="nucleotide sequence ID" value="NZ_JACOOS010000024.1"/>
</dbReference>
<evidence type="ECO:0000256" key="1">
    <source>
        <dbReference type="ARBA" id="ARBA00001614"/>
    </source>
</evidence>
<evidence type="ECO:0000256" key="6">
    <source>
        <dbReference type="ARBA" id="ARBA00023235"/>
    </source>
</evidence>
<comment type="caution">
    <text evidence="9">The sequence shown here is derived from an EMBL/GenBank/DDBJ whole genome shotgun (WGS) entry which is preliminary data.</text>
</comment>
<evidence type="ECO:0000313" key="9">
    <source>
        <dbReference type="EMBL" id="MBC5678918.1"/>
    </source>
</evidence>
<evidence type="ECO:0000313" key="10">
    <source>
        <dbReference type="Proteomes" id="UP000635828"/>
    </source>
</evidence>
<comment type="pathway">
    <text evidence="2 8">Carbohydrate metabolism; hexose metabolism.</text>
</comment>
<evidence type="ECO:0000256" key="5">
    <source>
        <dbReference type="ARBA" id="ARBA00014165"/>
    </source>
</evidence>
<comment type="similarity">
    <text evidence="3 8">Belongs to the aldose epimerase family.</text>
</comment>
<dbReference type="EC" id="5.1.3.3" evidence="4 8"/>
<keyword evidence="6 8" id="KW-0413">Isomerase</keyword>
<keyword evidence="7 8" id="KW-0119">Carbohydrate metabolism</keyword>